<proteinExistence type="predicted"/>
<dbReference type="Proteomes" id="UP000177507">
    <property type="component" value="Unassembled WGS sequence"/>
</dbReference>
<name>A0A1F8EWY9_9BACT</name>
<evidence type="ECO:0000313" key="1">
    <source>
        <dbReference type="EMBL" id="OGN05385.1"/>
    </source>
</evidence>
<comment type="caution">
    <text evidence="1">The sequence shown here is derived from an EMBL/GenBank/DDBJ whole genome shotgun (WGS) entry which is preliminary data.</text>
</comment>
<organism evidence="1 2">
    <name type="scientific">Candidatus Yanofskybacteria bacterium RIFCSPHIGHO2_01_FULL_44_17</name>
    <dbReference type="NCBI Taxonomy" id="1802668"/>
    <lineage>
        <taxon>Bacteria</taxon>
        <taxon>Candidatus Yanofskyibacteriota</taxon>
    </lineage>
</organism>
<gene>
    <name evidence="1" type="ORF">A2831_01450</name>
</gene>
<accession>A0A1F8EWY9</accession>
<sequence length="119" mass="11345">MDGLASDPAGGSGGIGLDIDAADGIKAGLGGMFTTAGGVAGLVSGLEGIGGAGGLAGCDETNPSGLRSSRVSRFDGVLISGLSKLDPLGFCGKDCAGAIGAIDPETCGLISSAIIRSRF</sequence>
<protein>
    <submittedName>
        <fullName evidence="1">Uncharacterized protein</fullName>
    </submittedName>
</protein>
<evidence type="ECO:0000313" key="2">
    <source>
        <dbReference type="Proteomes" id="UP000177507"/>
    </source>
</evidence>
<reference evidence="1 2" key="1">
    <citation type="journal article" date="2016" name="Nat. Commun.">
        <title>Thousands of microbial genomes shed light on interconnected biogeochemical processes in an aquifer system.</title>
        <authorList>
            <person name="Anantharaman K."/>
            <person name="Brown C.T."/>
            <person name="Hug L.A."/>
            <person name="Sharon I."/>
            <person name="Castelle C.J."/>
            <person name="Probst A.J."/>
            <person name="Thomas B.C."/>
            <person name="Singh A."/>
            <person name="Wilkins M.J."/>
            <person name="Karaoz U."/>
            <person name="Brodie E.L."/>
            <person name="Williams K.H."/>
            <person name="Hubbard S.S."/>
            <person name="Banfield J.F."/>
        </authorList>
    </citation>
    <scope>NUCLEOTIDE SEQUENCE [LARGE SCALE GENOMIC DNA]</scope>
</reference>
<dbReference type="AlphaFoldDB" id="A0A1F8EWY9"/>
<dbReference type="EMBL" id="MGJI01000009">
    <property type="protein sequence ID" value="OGN05385.1"/>
    <property type="molecule type" value="Genomic_DNA"/>
</dbReference>